<evidence type="ECO:0000313" key="1">
    <source>
        <dbReference type="EMBL" id="EGN57782.1"/>
    </source>
</evidence>
<proteinExistence type="predicted"/>
<dbReference type="HOGENOM" id="CLU_3375224_0_0_10"/>
<dbReference type="Proteomes" id="UP000002772">
    <property type="component" value="Unassembled WGS sequence"/>
</dbReference>
<organism evidence="1 2">
    <name type="scientific">Hallella multisaccharivorax DSM 17128</name>
    <dbReference type="NCBI Taxonomy" id="688246"/>
    <lineage>
        <taxon>Bacteria</taxon>
        <taxon>Pseudomonadati</taxon>
        <taxon>Bacteroidota</taxon>
        <taxon>Bacteroidia</taxon>
        <taxon>Bacteroidales</taxon>
        <taxon>Prevotellaceae</taxon>
        <taxon>Hallella</taxon>
    </lineage>
</organism>
<dbReference type="AlphaFoldDB" id="F8N9W5"/>
<keyword evidence="2" id="KW-1185">Reference proteome</keyword>
<dbReference type="EMBL" id="GL945017">
    <property type="protein sequence ID" value="EGN57782.1"/>
    <property type="molecule type" value="Genomic_DNA"/>
</dbReference>
<dbReference type="STRING" id="688246.Premu_2406"/>
<name>F8N9W5_9BACT</name>
<gene>
    <name evidence="1" type="ORF">Premu_2406</name>
</gene>
<evidence type="ECO:0000313" key="2">
    <source>
        <dbReference type="Proteomes" id="UP000002772"/>
    </source>
</evidence>
<reference evidence="2" key="1">
    <citation type="journal article" date="2011" name="Stand. Genomic Sci.">
        <title>Non-contiguous finished genome sequence of the opportunistic oral pathogen Prevotella multisaccharivorax type strain (PPPA20).</title>
        <authorList>
            <person name="Pati A."/>
            <person name="Gronow S."/>
            <person name="Lu M."/>
            <person name="Lapidus A."/>
            <person name="Nolan M."/>
            <person name="Lucas S."/>
            <person name="Hammon N."/>
            <person name="Deshpande S."/>
            <person name="Cheng J.F."/>
            <person name="Tapia R."/>
            <person name="Han C."/>
            <person name="Goodwin L."/>
            <person name="Pitluck S."/>
            <person name="Liolios K."/>
            <person name="Pagani I."/>
            <person name="Mavromatis K."/>
            <person name="Mikhailova N."/>
            <person name="Huntemann M."/>
            <person name="Chen A."/>
            <person name="Palaniappan K."/>
            <person name="Land M."/>
            <person name="Hauser L."/>
            <person name="Detter J.C."/>
            <person name="Brambilla E.M."/>
            <person name="Rohde M."/>
            <person name="Goker M."/>
            <person name="Woyke T."/>
            <person name="Bristow J."/>
            <person name="Eisen J.A."/>
            <person name="Markowitz V."/>
            <person name="Hugenholtz P."/>
            <person name="Kyrpides N.C."/>
            <person name="Klenk H.P."/>
            <person name="Ivanova N."/>
        </authorList>
    </citation>
    <scope>NUCLEOTIDE SEQUENCE [LARGE SCALE GENOMIC DNA]</scope>
    <source>
        <strain evidence="2">DSM 17128</strain>
    </source>
</reference>
<protein>
    <submittedName>
        <fullName evidence="1">Uncharacterized protein</fullName>
    </submittedName>
</protein>
<sequence length="34" mass="3872">MYTQIPKHNTQKQPLLTFYGVLCNNSIFLGSSVK</sequence>
<accession>F8N9W5</accession>